<protein>
    <recommendedName>
        <fullName evidence="1">Rax2-like C-terminal domain-containing protein</fullName>
    </recommendedName>
</protein>
<dbReference type="EMBL" id="JAGQHS010000161">
    <property type="protein sequence ID" value="MCA9758323.1"/>
    <property type="molecule type" value="Genomic_DNA"/>
</dbReference>
<dbReference type="SUPFAM" id="SSF50965">
    <property type="entry name" value="Galactose oxidase, central domain"/>
    <property type="match status" value="1"/>
</dbReference>
<dbReference type="Pfam" id="PF12768">
    <property type="entry name" value="Rax2"/>
    <property type="match status" value="1"/>
</dbReference>
<gene>
    <name evidence="2" type="ORF">KDA27_21185</name>
</gene>
<dbReference type="PANTHER" id="PTHR31778:SF2">
    <property type="entry name" value="BUD SITE SELECTION PROTEIN RAX2"/>
    <property type="match status" value="1"/>
</dbReference>
<feature type="domain" description="Rax2-like C-terminal" evidence="1">
    <location>
        <begin position="232"/>
        <end position="367"/>
    </location>
</feature>
<proteinExistence type="predicted"/>
<dbReference type="Proteomes" id="UP000739538">
    <property type="component" value="Unassembled WGS sequence"/>
</dbReference>
<reference evidence="2" key="1">
    <citation type="submission" date="2020-04" db="EMBL/GenBank/DDBJ databases">
        <authorList>
            <person name="Zhang T."/>
        </authorList>
    </citation>
    <scope>NUCLEOTIDE SEQUENCE</scope>
    <source>
        <strain evidence="2">HKST-UBA02</strain>
    </source>
</reference>
<name>A0A956NFS1_UNCEI</name>
<dbReference type="InterPro" id="IPR011043">
    <property type="entry name" value="Gal_Oxase/kelch_b-propeller"/>
</dbReference>
<dbReference type="InterPro" id="IPR024982">
    <property type="entry name" value="Rax2-like_C"/>
</dbReference>
<evidence type="ECO:0000313" key="2">
    <source>
        <dbReference type="EMBL" id="MCA9758323.1"/>
    </source>
</evidence>
<dbReference type="PANTHER" id="PTHR31778">
    <property type="entry name" value="BUD SITE SELECTION PROTEIN RAX2"/>
    <property type="match status" value="1"/>
</dbReference>
<dbReference type="GO" id="GO:1902929">
    <property type="term" value="C:plasma membrane of growing cell tip"/>
    <property type="evidence" value="ECO:0007669"/>
    <property type="project" value="TreeGrafter"/>
</dbReference>
<sequence>MLLSRFFGSWLVDRARLLLGPSPLPLCALQPTREARLPSRARVARLTALLFVAVLVSACGGDSSPTTPEDDDPSGPAGPFDVAIPFGQGLASSVYAIGSFDGQIVAGGGFRNDLVSGDELNGVARWDGTNWKSMASGLPGGVEALVEYGDGLYAGGYFSASEGSSVSYLARWNGTVWEPDGRPNGPVFAFLAVPGRLVVGGDFTQLGREAQRVAIRDDDAWRPLGDGFDALVSALGYYRNEIYAGGSFVKSGPTDVPYVGRWDSESETWRMLGSGTNGPIYALAVYDDRLIAAGNFTIAGSVSTANIAQWDGFEWLPMGLGLGDQVLSLTVVGNCLYATGLFRSGEHANSPFIARWNGTSWSTVGTGFDLSVFCSFEHEGALIVGGSFTQSGDTTVRRIAKIQPSCSGS</sequence>
<dbReference type="AlphaFoldDB" id="A0A956NFS1"/>
<organism evidence="2 3">
    <name type="scientific">Eiseniibacteriota bacterium</name>
    <dbReference type="NCBI Taxonomy" id="2212470"/>
    <lineage>
        <taxon>Bacteria</taxon>
        <taxon>Candidatus Eiseniibacteriota</taxon>
    </lineage>
</organism>
<evidence type="ECO:0000259" key="1">
    <source>
        <dbReference type="Pfam" id="PF12768"/>
    </source>
</evidence>
<comment type="caution">
    <text evidence="2">The sequence shown here is derived from an EMBL/GenBank/DDBJ whole genome shotgun (WGS) entry which is preliminary data.</text>
</comment>
<accession>A0A956NFS1</accession>
<evidence type="ECO:0000313" key="3">
    <source>
        <dbReference type="Proteomes" id="UP000739538"/>
    </source>
</evidence>
<reference evidence="2" key="2">
    <citation type="journal article" date="2021" name="Microbiome">
        <title>Successional dynamics and alternative stable states in a saline activated sludge microbial community over 9 years.</title>
        <authorList>
            <person name="Wang Y."/>
            <person name="Ye J."/>
            <person name="Ju F."/>
            <person name="Liu L."/>
            <person name="Boyd J.A."/>
            <person name="Deng Y."/>
            <person name="Parks D.H."/>
            <person name="Jiang X."/>
            <person name="Yin X."/>
            <person name="Woodcroft B.J."/>
            <person name="Tyson G.W."/>
            <person name="Hugenholtz P."/>
            <person name="Polz M.F."/>
            <person name="Zhang T."/>
        </authorList>
    </citation>
    <scope>NUCLEOTIDE SEQUENCE</scope>
    <source>
        <strain evidence="2">HKST-UBA02</strain>
    </source>
</reference>